<gene>
    <name evidence="4" type="ORF">CANTADRAFT_56856</name>
</gene>
<dbReference type="Gene3D" id="3.40.50.11210">
    <property type="entry name" value="Rap/Ran-GAP"/>
    <property type="match status" value="1"/>
</dbReference>
<protein>
    <submittedName>
        <fullName evidence="4">Tuberous sclerosis 2 protein</fullName>
    </submittedName>
</protein>
<dbReference type="OrthoDB" id="19311at2759"/>
<dbReference type="GO" id="GO:0051056">
    <property type="term" value="P:regulation of small GTPase mediated signal transduction"/>
    <property type="evidence" value="ECO:0007669"/>
    <property type="project" value="InterPro"/>
</dbReference>
<dbReference type="InterPro" id="IPR018515">
    <property type="entry name" value="Tuberin-type_domain"/>
</dbReference>
<dbReference type="GO" id="GO:0005096">
    <property type="term" value="F:GTPase activator activity"/>
    <property type="evidence" value="ECO:0007669"/>
    <property type="project" value="UniProtKB-KW"/>
</dbReference>
<name>A0A1E4SBU7_9ASCO</name>
<dbReference type="FunFam" id="3.40.50.11210:FF:000007">
    <property type="entry name" value="Tuberous sclerosis 2"/>
    <property type="match status" value="1"/>
</dbReference>
<dbReference type="InterPro" id="IPR027107">
    <property type="entry name" value="Tuberin/Ral-act_asu"/>
</dbReference>
<dbReference type="InterPro" id="IPR024584">
    <property type="entry name" value="Tuberin_N"/>
</dbReference>
<evidence type="ECO:0000259" key="3">
    <source>
        <dbReference type="PROSITE" id="PS50085"/>
    </source>
</evidence>
<dbReference type="InterPro" id="IPR000331">
    <property type="entry name" value="Rap/Ran_GAP_dom"/>
</dbReference>
<dbReference type="STRING" id="984487.A0A1E4SBU7"/>
<dbReference type="Pfam" id="PF11864">
    <property type="entry name" value="DUF3384"/>
    <property type="match status" value="1"/>
</dbReference>
<dbReference type="PANTHER" id="PTHR10063">
    <property type="entry name" value="TUBERIN"/>
    <property type="match status" value="1"/>
</dbReference>
<dbReference type="GO" id="GO:0033596">
    <property type="term" value="C:TSC1-TSC2 complex"/>
    <property type="evidence" value="ECO:0007669"/>
    <property type="project" value="TreeGrafter"/>
</dbReference>
<dbReference type="RefSeq" id="XP_020062101.1">
    <property type="nucleotide sequence ID" value="XM_020210629.1"/>
</dbReference>
<proteinExistence type="predicted"/>
<dbReference type="GeneID" id="30984765"/>
<keyword evidence="1" id="KW-0343">GTPase activation</keyword>
<evidence type="ECO:0000256" key="2">
    <source>
        <dbReference type="SAM" id="MobiDB-lite"/>
    </source>
</evidence>
<dbReference type="GO" id="GO:0005634">
    <property type="term" value="C:nucleus"/>
    <property type="evidence" value="ECO:0007669"/>
    <property type="project" value="InterPro"/>
</dbReference>
<reference evidence="5" key="1">
    <citation type="submission" date="2016-05" db="EMBL/GenBank/DDBJ databases">
        <title>Comparative genomics of biotechnologically important yeasts.</title>
        <authorList>
            <consortium name="DOE Joint Genome Institute"/>
            <person name="Riley R."/>
            <person name="Haridas S."/>
            <person name="Wolfe K.H."/>
            <person name="Lopes M.R."/>
            <person name="Hittinger C.T."/>
            <person name="Goker M."/>
            <person name="Salamov A."/>
            <person name="Wisecaver J."/>
            <person name="Long T.M."/>
            <person name="Aerts A.L."/>
            <person name="Barry K."/>
            <person name="Choi C."/>
            <person name="Clum A."/>
            <person name="Coughlan A.Y."/>
            <person name="Deshpande S."/>
            <person name="Douglass A.P."/>
            <person name="Hanson S.J."/>
            <person name="Klenk H.-P."/>
            <person name="Labutti K."/>
            <person name="Lapidus A."/>
            <person name="Lindquist E."/>
            <person name="Lipzen A."/>
            <person name="Meier-Kolthoff J.P."/>
            <person name="Ohm R.A."/>
            <person name="Otillar R.P."/>
            <person name="Pangilinan J."/>
            <person name="Peng Y."/>
            <person name="Rokas A."/>
            <person name="Rosa C.A."/>
            <person name="Scheuner C."/>
            <person name="Sibirny A.A."/>
            <person name="Slot J.C."/>
            <person name="Stielow J.B."/>
            <person name="Sun H."/>
            <person name="Kurtzman C.P."/>
            <person name="Blackwell M."/>
            <person name="Grigoriev I.V."/>
            <person name="Jeffries T.W."/>
        </authorList>
    </citation>
    <scope>NUCLEOTIDE SEQUENCE [LARGE SCALE GENOMIC DNA]</scope>
    <source>
        <strain evidence="5">NRRL Y-17324</strain>
    </source>
</reference>
<dbReference type="GO" id="GO:0032007">
    <property type="term" value="P:negative regulation of TOR signaling"/>
    <property type="evidence" value="ECO:0007669"/>
    <property type="project" value="TreeGrafter"/>
</dbReference>
<dbReference type="EMBL" id="KV453916">
    <property type="protein sequence ID" value="ODV76979.1"/>
    <property type="molecule type" value="Genomic_DNA"/>
</dbReference>
<dbReference type="PROSITE" id="PS50085">
    <property type="entry name" value="RAPGAP"/>
    <property type="match status" value="1"/>
</dbReference>
<evidence type="ECO:0000313" key="4">
    <source>
        <dbReference type="EMBL" id="ODV76979.1"/>
    </source>
</evidence>
<dbReference type="Pfam" id="PF03542">
    <property type="entry name" value="Tuberin"/>
    <property type="match status" value="1"/>
</dbReference>
<dbReference type="Pfam" id="PF02145">
    <property type="entry name" value="Rap_GAP"/>
    <property type="match status" value="1"/>
</dbReference>
<dbReference type="InterPro" id="IPR035974">
    <property type="entry name" value="Rap/Ran-GAP_sf"/>
</dbReference>
<evidence type="ECO:0000256" key="1">
    <source>
        <dbReference type="ARBA" id="ARBA00022468"/>
    </source>
</evidence>
<sequence>MSTHHPTFGRSSGIGSVFKSLTKSLKSSPNVPVQINPLVVGGGEDLQKLIQQLQSESLAVRASAASKLIDCISKYAISSIPEVWYLVRDLCDIRISPNYRAVAVKLMVQCIIHADSSVGTRLMFFKDIINFCLFSKPDPEYLTFLLAMNVLTKDGKDIQDFCIYDDSKNLNIFIESTLNCAYIVNDKSHEKLVKTLQFIHDCLHHSYEILDDTLKMEIMVRMLEIGSHTGNITLLTLVVEIMSTVVASGSISLDWFDDLIRFNCSIYALNLDPGLSLTIWRVFDNLMVTDSFQATVFSLCECVQSADLYKYRSKNTLEMNLSTPSLNACIGAMEVISKLQILCASQDSSRIEPCHNQILKSTRNAILYKTPLINSAYLRLFDRILSKDSYLEIFGINFNGSFDKVLPFQLWYSVSNSVYDVLNGLLSNSEQDNRYIQSICLSLQSLYENHELSSPKEKLVNFFMSHYELIAQENILFILNYYKEEKLCSLLYPFWKDNCIKLLRCFYYETREPETKIRCLEVIKDAFSTSLTVFLKDDINYELLFDIFKKSIHESDEMLLDYLFDNLFAFLAVQCPLGVFKQLCDSFQVLFVLPSRSPALDTGLNFTSIGSFTSLGHSQKSDLYTSLTTPTDRKKVTLSFIEKLGRAFARLFVISANSDSLKAKESYQFIIMLCNFALRTGHIDLILILCKCLIRIRVTEEGFIYFSQPQEMIGLSTSFKRNPQDPSYPSDLSQNYKWIYPESVSYLPERYFNKPTRNLQLQNKGQADVHRETYIHGYNNIREYDDDTEAAPDKHVIDLSPWLDAILQIMVEFVDWEVYSFIWAHFCPQLSNIRIFMHYDEQILRLKTIICEHLTLNLPKQVELPANQVTKADLQVVLVRTLSALVGYHDKFTKYDEDQIINSLIFGLGSWEKTAIPCISILTVCCYEFPLSIKKFLSVILTKLQTRVTSAFASAHTLEFLTSLIHIPKLTSNFTIDEYKRVFGIAFKYIQYAKDLKKRKPVSSNSSHIQKHGEDAQVESTPSTQSTELTPILAQYVLMASFNVISSWFLKINMNDRKSIAPFLVKNLVLCSDGGEGLDDQTVGFLDFLIRFTHSDLPLNIITHNHSVSSKGKEETSLNRWIVGNTIIGIEIDNSTGSSKLSIRRPTGSVMLDFKLHHQEKAIEGKIHPNYYLLQLFDNIDPSNNVKPIPIIEDSVVLRALNVLDRIPTVDFHKIGIVYIGRGQSTEGEVLQNQIGSTSYEEFLASIGLLARLKHANRRIYVGGLDTECDYDGEYTRYWRDKTTQIVFHVITMMPRGAQEQRKKAHIGNNYVNIYFDESELPYNFNLVRSQFNFLNIRISHHTVGEASGHQRFYKVQTYRRLGVPGVFATAHFKLISQENLAVFIRNLAIVANQFACVWHANGSESIWSQRVRQIKKLRDNTVESRQALGEHDEAMISKLAGLMSDSGP</sequence>
<accession>A0A1E4SBU7</accession>
<feature type="region of interest" description="Disordered" evidence="2">
    <location>
        <begin position="1003"/>
        <end position="1023"/>
    </location>
</feature>
<dbReference type="PANTHER" id="PTHR10063:SF0">
    <property type="entry name" value="TUBERIN"/>
    <property type="match status" value="1"/>
</dbReference>
<evidence type="ECO:0000313" key="5">
    <source>
        <dbReference type="Proteomes" id="UP000094285"/>
    </source>
</evidence>
<dbReference type="Proteomes" id="UP000094285">
    <property type="component" value="Unassembled WGS sequence"/>
</dbReference>
<keyword evidence="5" id="KW-1185">Reference proteome</keyword>
<dbReference type="SUPFAM" id="SSF111347">
    <property type="entry name" value="Rap/Ran-GAP"/>
    <property type="match status" value="1"/>
</dbReference>
<feature type="domain" description="Rap-GAP" evidence="3">
    <location>
        <begin position="1201"/>
        <end position="1426"/>
    </location>
</feature>
<organism evidence="4 5">
    <name type="scientific">Suhomyces tanzawaensis NRRL Y-17324</name>
    <dbReference type="NCBI Taxonomy" id="984487"/>
    <lineage>
        <taxon>Eukaryota</taxon>
        <taxon>Fungi</taxon>
        <taxon>Dikarya</taxon>
        <taxon>Ascomycota</taxon>
        <taxon>Saccharomycotina</taxon>
        <taxon>Pichiomycetes</taxon>
        <taxon>Debaryomycetaceae</taxon>
        <taxon>Suhomyces</taxon>
    </lineage>
</organism>